<accession>A0A9D5HA82</accession>
<reference evidence="11" key="2">
    <citation type="journal article" date="2022" name="Hortic Res">
        <title>The genome of Dioscorea zingiberensis sheds light on the biosynthesis, origin and evolution of the medicinally important diosgenin saponins.</title>
        <authorList>
            <person name="Li Y."/>
            <person name="Tan C."/>
            <person name="Li Z."/>
            <person name="Guo J."/>
            <person name="Li S."/>
            <person name="Chen X."/>
            <person name="Wang C."/>
            <person name="Dai X."/>
            <person name="Yang H."/>
            <person name="Song W."/>
            <person name="Hou L."/>
            <person name="Xu J."/>
            <person name="Tong Z."/>
            <person name="Xu A."/>
            <person name="Yuan X."/>
            <person name="Wang W."/>
            <person name="Yang Q."/>
            <person name="Chen L."/>
            <person name="Sun Z."/>
            <person name="Wang K."/>
            <person name="Pan B."/>
            <person name="Chen J."/>
            <person name="Bao Y."/>
            <person name="Liu F."/>
            <person name="Qi X."/>
            <person name="Gang D.R."/>
            <person name="Wen J."/>
            <person name="Li J."/>
        </authorList>
    </citation>
    <scope>NUCLEOTIDE SEQUENCE</scope>
    <source>
        <strain evidence="11">Dzin_1.0</strain>
    </source>
</reference>
<organism evidence="11 12">
    <name type="scientific">Dioscorea zingiberensis</name>
    <dbReference type="NCBI Taxonomy" id="325984"/>
    <lineage>
        <taxon>Eukaryota</taxon>
        <taxon>Viridiplantae</taxon>
        <taxon>Streptophyta</taxon>
        <taxon>Embryophyta</taxon>
        <taxon>Tracheophyta</taxon>
        <taxon>Spermatophyta</taxon>
        <taxon>Magnoliopsida</taxon>
        <taxon>Liliopsida</taxon>
        <taxon>Dioscoreales</taxon>
        <taxon>Dioscoreaceae</taxon>
        <taxon>Dioscorea</taxon>
    </lineage>
</organism>
<dbReference type="PROSITE" id="PS51032">
    <property type="entry name" value="AP2_ERF"/>
    <property type="match status" value="1"/>
</dbReference>
<dbReference type="CDD" id="cd00018">
    <property type="entry name" value="AP2"/>
    <property type="match status" value="1"/>
</dbReference>
<evidence type="ECO:0000256" key="1">
    <source>
        <dbReference type="ARBA" id="ARBA00004123"/>
    </source>
</evidence>
<dbReference type="InterPro" id="IPR036955">
    <property type="entry name" value="AP2/ERF_dom_sf"/>
</dbReference>
<dbReference type="Gene3D" id="3.30.730.10">
    <property type="entry name" value="AP2/ERF domain"/>
    <property type="match status" value="1"/>
</dbReference>
<dbReference type="GO" id="GO:0003700">
    <property type="term" value="F:DNA-binding transcription factor activity"/>
    <property type="evidence" value="ECO:0007669"/>
    <property type="project" value="InterPro"/>
</dbReference>
<evidence type="ECO:0000313" key="11">
    <source>
        <dbReference type="EMBL" id="KAJ0968942.1"/>
    </source>
</evidence>
<comment type="caution">
    <text evidence="11">The sequence shown here is derived from an EMBL/GenBank/DDBJ whole genome shotgun (WGS) entry which is preliminary data.</text>
</comment>
<comment type="subcellular location">
    <subcellularLocation>
        <location evidence="1">Nucleus</location>
    </subcellularLocation>
</comment>
<dbReference type="Proteomes" id="UP001085076">
    <property type="component" value="Miscellaneous, Linkage group lg06"/>
</dbReference>
<evidence type="ECO:0000256" key="2">
    <source>
        <dbReference type="ARBA" id="ARBA00022745"/>
    </source>
</evidence>
<keyword evidence="12" id="KW-1185">Reference proteome</keyword>
<keyword evidence="7" id="KW-0539">Nucleus</keyword>
<name>A0A9D5HA82_9LILI</name>
<feature type="region of interest" description="Disordered" evidence="9">
    <location>
        <begin position="216"/>
        <end position="260"/>
    </location>
</feature>
<dbReference type="PANTHER" id="PTHR31657:SF19">
    <property type="entry name" value="ETHYLENE-RESPONSIVE TRANSCRIPTION FACTOR ERF053"/>
    <property type="match status" value="1"/>
</dbReference>
<dbReference type="AlphaFoldDB" id="A0A9D5HA82"/>
<dbReference type="GO" id="GO:0000976">
    <property type="term" value="F:transcription cis-regulatory region binding"/>
    <property type="evidence" value="ECO:0007669"/>
    <property type="project" value="UniProtKB-ARBA"/>
</dbReference>
<feature type="domain" description="AP2/ERF" evidence="10">
    <location>
        <begin position="153"/>
        <end position="210"/>
    </location>
</feature>
<proteinExistence type="inferred from homology"/>
<dbReference type="InterPro" id="IPR016177">
    <property type="entry name" value="DNA-bd_dom_sf"/>
</dbReference>
<dbReference type="GO" id="GO:0009873">
    <property type="term" value="P:ethylene-activated signaling pathway"/>
    <property type="evidence" value="ECO:0007669"/>
    <property type="project" value="UniProtKB-KW"/>
</dbReference>
<evidence type="ECO:0000256" key="6">
    <source>
        <dbReference type="ARBA" id="ARBA00023163"/>
    </source>
</evidence>
<dbReference type="SUPFAM" id="SSF54171">
    <property type="entry name" value="DNA-binding domain"/>
    <property type="match status" value="1"/>
</dbReference>
<evidence type="ECO:0000256" key="3">
    <source>
        <dbReference type="ARBA" id="ARBA00023015"/>
    </source>
</evidence>
<evidence type="ECO:0000256" key="9">
    <source>
        <dbReference type="SAM" id="MobiDB-lite"/>
    </source>
</evidence>
<keyword evidence="6" id="KW-0804">Transcription</keyword>
<dbReference type="PRINTS" id="PR00367">
    <property type="entry name" value="ETHRSPELEMNT"/>
</dbReference>
<dbReference type="InterPro" id="IPR001471">
    <property type="entry name" value="AP2/ERF_dom"/>
</dbReference>
<protein>
    <recommendedName>
        <fullName evidence="10">AP2/ERF domain-containing protein</fullName>
    </recommendedName>
</protein>
<evidence type="ECO:0000256" key="8">
    <source>
        <dbReference type="ARBA" id="ARBA00024343"/>
    </source>
</evidence>
<dbReference type="Pfam" id="PF00847">
    <property type="entry name" value="AP2"/>
    <property type="match status" value="1"/>
</dbReference>
<keyword evidence="5" id="KW-0010">Activator</keyword>
<keyword evidence="2" id="KW-0936">Ethylene signaling pathway</keyword>
<comment type="similarity">
    <text evidence="8">Belongs to the AP2/ERF transcription factor family. ERF subfamily.</text>
</comment>
<feature type="region of interest" description="Disordered" evidence="9">
    <location>
        <begin position="1"/>
        <end position="51"/>
    </location>
</feature>
<dbReference type="OrthoDB" id="771648at2759"/>
<evidence type="ECO:0000256" key="5">
    <source>
        <dbReference type="ARBA" id="ARBA00023159"/>
    </source>
</evidence>
<evidence type="ECO:0000256" key="7">
    <source>
        <dbReference type="ARBA" id="ARBA00023242"/>
    </source>
</evidence>
<evidence type="ECO:0000313" key="12">
    <source>
        <dbReference type="Proteomes" id="UP001085076"/>
    </source>
</evidence>
<reference evidence="11" key="1">
    <citation type="submission" date="2021-03" db="EMBL/GenBank/DDBJ databases">
        <authorList>
            <person name="Li Z."/>
            <person name="Yang C."/>
        </authorList>
    </citation>
    <scope>NUCLEOTIDE SEQUENCE</scope>
    <source>
        <strain evidence="11">Dzin_1.0</strain>
        <tissue evidence="11">Leaf</tissue>
    </source>
</reference>
<feature type="region of interest" description="Disordered" evidence="9">
    <location>
        <begin position="268"/>
        <end position="287"/>
    </location>
</feature>
<feature type="compositionally biased region" description="Low complexity" evidence="9">
    <location>
        <begin position="217"/>
        <end position="239"/>
    </location>
</feature>
<keyword evidence="3" id="KW-0805">Transcription regulation</keyword>
<dbReference type="SMART" id="SM00380">
    <property type="entry name" value="AP2"/>
    <property type="match status" value="1"/>
</dbReference>
<dbReference type="PANTHER" id="PTHR31657">
    <property type="entry name" value="ETHYLENE-RESPONSIVE TRANSCRIPTION FACTOR ERF061"/>
    <property type="match status" value="1"/>
</dbReference>
<keyword evidence="4" id="KW-0238">DNA-binding</keyword>
<evidence type="ECO:0000256" key="4">
    <source>
        <dbReference type="ARBA" id="ARBA00023125"/>
    </source>
</evidence>
<dbReference type="EMBL" id="JAGGNH010000006">
    <property type="protein sequence ID" value="KAJ0968942.1"/>
    <property type="molecule type" value="Genomic_DNA"/>
</dbReference>
<dbReference type="FunFam" id="3.30.730.10:FF:000001">
    <property type="entry name" value="Ethylene-responsive transcription factor 2"/>
    <property type="match status" value="1"/>
</dbReference>
<sequence>MEGARKGGESSKGKQHVEHHQRAPVFQEPPSPRPLKKIKSPERLSASAAAAAAGGGPPFFPFAYDPNQPLFTPHQQMISFANSTNLPMLSTAAPASPAQQQQLLRYWSEALNLSPRGQTMMMNRLTGRHGSSLYNSNSPFRPPLLPVSTPTKLYRGVRQRHWGKWVAEIRLPRNRTRLWLGTFDTAEDAAHAYDREAYRLRGGNARLNFPHLFPAKDSSSATATSDSPSPSSPSSSSSSNLHLAPMISSSSSSHPPLEQKPELEVVQPAYEPVVASEPPPASSAGDLVWGEADEAFFSTWGPCSSLWDDLDEANSLFLHSQLSSSSSPPPPP</sequence>
<evidence type="ECO:0000259" key="10">
    <source>
        <dbReference type="PROSITE" id="PS51032"/>
    </source>
</evidence>
<feature type="compositionally biased region" description="Basic and acidic residues" evidence="9">
    <location>
        <begin position="1"/>
        <end position="21"/>
    </location>
</feature>
<gene>
    <name evidence="11" type="ORF">J5N97_021819</name>
</gene>
<dbReference type="InterPro" id="IPR051758">
    <property type="entry name" value="ERF/AP2-like"/>
</dbReference>
<dbReference type="GO" id="GO:0005634">
    <property type="term" value="C:nucleus"/>
    <property type="evidence" value="ECO:0007669"/>
    <property type="project" value="UniProtKB-SubCell"/>
</dbReference>